<dbReference type="Pfam" id="PF00867">
    <property type="entry name" value="XPG_I"/>
    <property type="match status" value="1"/>
</dbReference>
<accession>A0A8B6G9T7</accession>
<dbReference type="FunFam" id="3.40.50.1010:FF:000024">
    <property type="entry name" value="flap endonuclease GEN homolog 1"/>
    <property type="match status" value="1"/>
</dbReference>
<evidence type="ECO:0000259" key="2">
    <source>
        <dbReference type="SMART" id="SM00484"/>
    </source>
</evidence>
<dbReference type="SUPFAM" id="SSF88723">
    <property type="entry name" value="PIN domain-like"/>
    <property type="match status" value="1"/>
</dbReference>
<feature type="domain" description="XPG-I" evidence="2">
    <location>
        <begin position="186"/>
        <end position="257"/>
    </location>
</feature>
<dbReference type="OrthoDB" id="2959108at2759"/>
<dbReference type="CDD" id="cd09869">
    <property type="entry name" value="PIN_GEN1"/>
    <property type="match status" value="1"/>
</dbReference>
<dbReference type="SMART" id="SM00484">
    <property type="entry name" value="XPGI"/>
    <property type="match status" value="1"/>
</dbReference>
<proteinExistence type="predicted"/>
<feature type="domain" description="XPG N-terminal" evidence="3">
    <location>
        <begin position="64"/>
        <end position="159"/>
    </location>
</feature>
<dbReference type="InterPro" id="IPR006084">
    <property type="entry name" value="XPG/Rad2"/>
</dbReference>
<dbReference type="EMBL" id="UYJE01008068">
    <property type="protein sequence ID" value="VDI60768.1"/>
    <property type="molecule type" value="Genomic_DNA"/>
</dbReference>
<evidence type="ECO:0000259" key="3">
    <source>
        <dbReference type="SMART" id="SM00485"/>
    </source>
</evidence>
<sequence length="280" mass="31729">MDKFAIGSRNMPFNFDTDLLIEDWTRRREICEFDGHDSNFSDCLEEASGQENVLPKLTRRSHKMGVTNLWQILSPVQQHKPLSSLKGQTVAIDLSIWVCENQCVKQMQGVVTRPYLRNLYFRISCLLQLGINLIFAVEGEAPDLKHETMSRRQEVQYPGKRKGPPNKKKSRSHFNAKLRECCEMLDYLGVPYIQSKGEAEALCGLLNAAGIVDGCITNDGDVFLYGAKTVFRNFSVTSKDPQVEIYSICDIEQKLDLNREKMVALALLVGCDYVPKGVQE</sequence>
<dbReference type="EC" id="3.1.-.-" evidence="4"/>
<dbReference type="SMART" id="SM00485">
    <property type="entry name" value="XPGN"/>
    <property type="match status" value="1"/>
</dbReference>
<comment type="caution">
    <text evidence="4">The sequence shown here is derived from an EMBL/GenBank/DDBJ whole genome shotgun (WGS) entry which is preliminary data.</text>
</comment>
<dbReference type="PANTHER" id="PTHR11081">
    <property type="entry name" value="FLAP ENDONUCLEASE FAMILY MEMBER"/>
    <property type="match status" value="1"/>
</dbReference>
<dbReference type="Gene3D" id="1.10.150.20">
    <property type="entry name" value="5' to 3' exonuclease, C-terminal subdomain"/>
    <property type="match status" value="1"/>
</dbReference>
<keyword evidence="4" id="KW-0378">Hydrolase</keyword>
<protein>
    <submittedName>
        <fullName evidence="4">Flap endonuclease GEN</fullName>
        <ecNumber evidence="4">3.1.-.-</ecNumber>
    </submittedName>
</protein>
<organism evidence="4 5">
    <name type="scientific">Mytilus galloprovincialis</name>
    <name type="common">Mediterranean mussel</name>
    <dbReference type="NCBI Taxonomy" id="29158"/>
    <lineage>
        <taxon>Eukaryota</taxon>
        <taxon>Metazoa</taxon>
        <taxon>Spiralia</taxon>
        <taxon>Lophotrochozoa</taxon>
        <taxon>Mollusca</taxon>
        <taxon>Bivalvia</taxon>
        <taxon>Autobranchia</taxon>
        <taxon>Pteriomorphia</taxon>
        <taxon>Mytilida</taxon>
        <taxon>Mytiloidea</taxon>
        <taxon>Mytilidae</taxon>
        <taxon>Mytilinae</taxon>
        <taxon>Mytilus</taxon>
    </lineage>
</organism>
<dbReference type="Pfam" id="PF00752">
    <property type="entry name" value="XPG_N"/>
    <property type="match status" value="1"/>
</dbReference>
<feature type="region of interest" description="Disordered" evidence="1">
    <location>
        <begin position="147"/>
        <end position="172"/>
    </location>
</feature>
<dbReference type="Gene3D" id="3.40.50.1010">
    <property type="entry name" value="5'-nuclease"/>
    <property type="match status" value="1"/>
</dbReference>
<keyword evidence="4" id="KW-0255">Endonuclease</keyword>
<gene>
    <name evidence="4" type="ORF">MGAL_10B083666</name>
</gene>
<reference evidence="4" key="1">
    <citation type="submission" date="2018-11" db="EMBL/GenBank/DDBJ databases">
        <authorList>
            <person name="Alioto T."/>
            <person name="Alioto T."/>
        </authorList>
    </citation>
    <scope>NUCLEOTIDE SEQUENCE</scope>
</reference>
<dbReference type="InterPro" id="IPR006086">
    <property type="entry name" value="XPG-I_dom"/>
</dbReference>
<keyword evidence="5" id="KW-1185">Reference proteome</keyword>
<dbReference type="InterPro" id="IPR006085">
    <property type="entry name" value="XPG_DNA_repair_N"/>
</dbReference>
<dbReference type="PRINTS" id="PR00853">
    <property type="entry name" value="XPGRADSUPER"/>
</dbReference>
<keyword evidence="4" id="KW-0540">Nuclease</keyword>
<dbReference type="InterPro" id="IPR029060">
    <property type="entry name" value="PIN-like_dom_sf"/>
</dbReference>
<dbReference type="AlphaFoldDB" id="A0A8B6G9T7"/>
<dbReference type="Proteomes" id="UP000596742">
    <property type="component" value="Unassembled WGS sequence"/>
</dbReference>
<dbReference type="GO" id="GO:0000400">
    <property type="term" value="F:four-way junction DNA binding"/>
    <property type="evidence" value="ECO:0007669"/>
    <property type="project" value="TreeGrafter"/>
</dbReference>
<evidence type="ECO:0000313" key="5">
    <source>
        <dbReference type="Proteomes" id="UP000596742"/>
    </source>
</evidence>
<dbReference type="PANTHER" id="PTHR11081:SF70">
    <property type="entry name" value="FLAP ENDONUCLEASE GEN HOMOLOG 1"/>
    <property type="match status" value="1"/>
</dbReference>
<name>A0A8B6G9T7_MYTGA</name>
<evidence type="ECO:0000313" key="4">
    <source>
        <dbReference type="EMBL" id="VDI60768.1"/>
    </source>
</evidence>
<feature type="compositionally biased region" description="Basic residues" evidence="1">
    <location>
        <begin position="159"/>
        <end position="172"/>
    </location>
</feature>
<evidence type="ECO:0000256" key="1">
    <source>
        <dbReference type="SAM" id="MobiDB-lite"/>
    </source>
</evidence>
<dbReference type="GO" id="GO:0017108">
    <property type="term" value="F:5'-flap endonuclease activity"/>
    <property type="evidence" value="ECO:0007669"/>
    <property type="project" value="TreeGrafter"/>
</dbReference>